<proteinExistence type="predicted"/>
<dbReference type="GO" id="GO:0016740">
    <property type="term" value="F:transferase activity"/>
    <property type="evidence" value="ECO:0007669"/>
    <property type="project" value="UniProtKB-KW"/>
</dbReference>
<feature type="domain" description="HD-GYP" evidence="2">
    <location>
        <begin position="1"/>
        <end position="187"/>
    </location>
</feature>
<dbReference type="InterPro" id="IPR006675">
    <property type="entry name" value="HDIG_dom"/>
</dbReference>
<dbReference type="InterPro" id="IPR006674">
    <property type="entry name" value="HD_domain"/>
</dbReference>
<evidence type="ECO:0000259" key="1">
    <source>
        <dbReference type="PROSITE" id="PS51831"/>
    </source>
</evidence>
<keyword evidence="3" id="KW-0808">Transferase</keyword>
<evidence type="ECO:0000313" key="4">
    <source>
        <dbReference type="Proteomes" id="UP000294902"/>
    </source>
</evidence>
<dbReference type="Proteomes" id="UP000294902">
    <property type="component" value="Unassembled WGS sequence"/>
</dbReference>
<dbReference type="PROSITE" id="PS51832">
    <property type="entry name" value="HD_GYP"/>
    <property type="match status" value="1"/>
</dbReference>
<organism evidence="3 4">
    <name type="scientific">Natranaerovirga pectinivora</name>
    <dbReference type="NCBI Taxonomy" id="682400"/>
    <lineage>
        <taxon>Bacteria</taxon>
        <taxon>Bacillati</taxon>
        <taxon>Bacillota</taxon>
        <taxon>Clostridia</taxon>
        <taxon>Lachnospirales</taxon>
        <taxon>Natranaerovirgaceae</taxon>
        <taxon>Natranaerovirga</taxon>
    </lineage>
</organism>
<gene>
    <name evidence="3" type="ORF">EDC18_10181</name>
</gene>
<evidence type="ECO:0000313" key="3">
    <source>
        <dbReference type="EMBL" id="TCT16786.1"/>
    </source>
</evidence>
<dbReference type="SMART" id="SM00471">
    <property type="entry name" value="HDc"/>
    <property type="match status" value="1"/>
</dbReference>
<accession>A0A4R3MU34</accession>
<dbReference type="NCBIfam" id="TIGR00277">
    <property type="entry name" value="HDIG"/>
    <property type="match status" value="1"/>
</dbReference>
<dbReference type="Pfam" id="PF13487">
    <property type="entry name" value="HD_5"/>
    <property type="match status" value="1"/>
</dbReference>
<dbReference type="SUPFAM" id="SSF109604">
    <property type="entry name" value="HD-domain/PDEase-like"/>
    <property type="match status" value="1"/>
</dbReference>
<dbReference type="OrthoDB" id="9804747at2"/>
<dbReference type="EMBL" id="SMAL01000001">
    <property type="protein sequence ID" value="TCT16786.1"/>
    <property type="molecule type" value="Genomic_DNA"/>
</dbReference>
<name>A0A4R3MU34_9FIRM</name>
<dbReference type="InterPro" id="IPR003607">
    <property type="entry name" value="HD/PDEase_dom"/>
</dbReference>
<reference evidence="3 4" key="1">
    <citation type="submission" date="2019-03" db="EMBL/GenBank/DDBJ databases">
        <title>Genomic Encyclopedia of Type Strains, Phase IV (KMG-IV): sequencing the most valuable type-strain genomes for metagenomic binning, comparative biology and taxonomic classification.</title>
        <authorList>
            <person name="Goeker M."/>
        </authorList>
    </citation>
    <scope>NUCLEOTIDE SEQUENCE [LARGE SCALE GENOMIC DNA]</scope>
    <source>
        <strain evidence="3 4">DSM 24629</strain>
    </source>
</reference>
<feature type="domain" description="HD" evidence="1">
    <location>
        <begin position="15"/>
        <end position="137"/>
    </location>
</feature>
<dbReference type="CDD" id="cd00077">
    <property type="entry name" value="HDc"/>
    <property type="match status" value="1"/>
</dbReference>
<dbReference type="PROSITE" id="PS51831">
    <property type="entry name" value="HD"/>
    <property type="match status" value="1"/>
</dbReference>
<comment type="caution">
    <text evidence="3">The sequence shown here is derived from an EMBL/GenBank/DDBJ whole genome shotgun (WGS) entry which is preliminary data.</text>
</comment>
<protein>
    <submittedName>
        <fullName evidence="3">Putative nucleotidyltransferase with HDIG domain</fullName>
    </submittedName>
</protein>
<evidence type="ECO:0000259" key="2">
    <source>
        <dbReference type="PROSITE" id="PS51832"/>
    </source>
</evidence>
<dbReference type="AlphaFoldDB" id="A0A4R3MU34"/>
<dbReference type="InterPro" id="IPR037522">
    <property type="entry name" value="HD_GYP_dom"/>
</dbReference>
<dbReference type="PANTHER" id="PTHR43155:SF2">
    <property type="entry name" value="CYCLIC DI-GMP PHOSPHODIESTERASE PA4108"/>
    <property type="match status" value="1"/>
</dbReference>
<sequence length="188" mass="21929">MIKEEGHIIEEMDNIIEHGIEVSQLSYLVGKELGLSKDECYELAIAGVVHDIGKLKLNKYIYDKYEDLTKEERVHVRSHSNIGYDILKGYDFSDNINKWILYHHENYDGSGYPENLVGDQIPLGARILRICDTYSALTSNRVYRKAFDYETAMKMMIDEIKIYDLEVFIVFQKIINEMNLYGEEKKDA</sequence>
<dbReference type="PANTHER" id="PTHR43155">
    <property type="entry name" value="CYCLIC DI-GMP PHOSPHODIESTERASE PA4108-RELATED"/>
    <property type="match status" value="1"/>
</dbReference>
<dbReference type="Gene3D" id="1.10.3210.10">
    <property type="entry name" value="Hypothetical protein af1432"/>
    <property type="match status" value="1"/>
</dbReference>
<dbReference type="RefSeq" id="WP_132249124.1">
    <property type="nucleotide sequence ID" value="NZ_SMAL01000001.1"/>
</dbReference>
<keyword evidence="4" id="KW-1185">Reference proteome</keyword>